<reference evidence="6 8" key="2">
    <citation type="submission" date="2007-08" db="EMBL/GenBank/DDBJ databases">
        <authorList>
            <person name="Fulton L."/>
            <person name="Clifton S."/>
            <person name="Fulton B."/>
            <person name="Xu J."/>
            <person name="Minx P."/>
            <person name="Pepin K.H."/>
            <person name="Johnson M."/>
            <person name="Thiruvilangam P."/>
            <person name="Bhonagiri V."/>
            <person name="Nash W.E."/>
            <person name="Wang C."/>
            <person name="Mardis E.R."/>
            <person name="Wilson R.K."/>
        </authorList>
    </citation>
    <scope>NUCLEOTIDE SEQUENCE [LARGE SCALE GENOMIC DNA]</scope>
    <source>
        <strain evidence="6 8">DSM 753</strain>
    </source>
</reference>
<dbReference type="Pfam" id="PF22780">
    <property type="entry name" value="HI0933_like_1st"/>
    <property type="match status" value="1"/>
</dbReference>
<evidence type="ECO:0000256" key="2">
    <source>
        <dbReference type="ARBA" id="ARBA00022630"/>
    </source>
</evidence>
<dbReference type="PRINTS" id="PR00411">
    <property type="entry name" value="PNDRDTASEI"/>
</dbReference>
<organism evidence="6 8">
    <name type="scientific">[Clostridium] leptum DSM 753</name>
    <dbReference type="NCBI Taxonomy" id="428125"/>
    <lineage>
        <taxon>Bacteria</taxon>
        <taxon>Bacillati</taxon>
        <taxon>Bacillota</taxon>
        <taxon>Clostridia</taxon>
        <taxon>Eubacteriales</taxon>
        <taxon>Oscillospiraceae</taxon>
        <taxon>Oscillospiraceae incertae sedis</taxon>
    </lineage>
</organism>
<comment type="cofactor">
    <cofactor evidence="1">
        <name>FAD</name>
        <dbReference type="ChEBI" id="CHEBI:57692"/>
    </cofactor>
</comment>
<evidence type="ECO:0000259" key="4">
    <source>
        <dbReference type="Pfam" id="PF03486"/>
    </source>
</evidence>
<dbReference type="Gene3D" id="3.50.50.60">
    <property type="entry name" value="FAD/NAD(P)-binding domain"/>
    <property type="match status" value="1"/>
</dbReference>
<keyword evidence="9" id="KW-1185">Reference proteome</keyword>
<dbReference type="HOGENOM" id="CLU_025174_3_1_9"/>
<reference evidence="6 8" key="1">
    <citation type="submission" date="2007-08" db="EMBL/GenBank/DDBJ databases">
        <title>Draft genome sequence of Clostridium leptum (DSM 753).</title>
        <authorList>
            <person name="Sudarsanam P."/>
            <person name="Ley R."/>
            <person name="Guruge J."/>
            <person name="Turnbaugh P.J."/>
            <person name="Mahowald M."/>
            <person name="Liep D."/>
            <person name="Gordon J."/>
        </authorList>
    </citation>
    <scope>NUCLEOTIDE SEQUENCE [LARGE SCALE GENOMIC DNA]</scope>
    <source>
        <strain evidence="6 8">DSM 753</strain>
    </source>
</reference>
<keyword evidence="2" id="KW-0285">Flavoprotein</keyword>
<keyword evidence="3" id="KW-0274">FAD</keyword>
<dbReference type="PANTHER" id="PTHR42887:SF2">
    <property type="entry name" value="OS12G0638800 PROTEIN"/>
    <property type="match status" value="1"/>
</dbReference>
<dbReference type="SUPFAM" id="SSF160996">
    <property type="entry name" value="HI0933 insert domain-like"/>
    <property type="match status" value="1"/>
</dbReference>
<dbReference type="InterPro" id="IPR023166">
    <property type="entry name" value="BaiN-like_dom_sf"/>
</dbReference>
<dbReference type="Pfam" id="PF03486">
    <property type="entry name" value="HI0933_like"/>
    <property type="match status" value="1"/>
</dbReference>
<dbReference type="PANTHER" id="PTHR42887">
    <property type="entry name" value="OS12G0638800 PROTEIN"/>
    <property type="match status" value="1"/>
</dbReference>
<gene>
    <name evidence="7" type="ORF">CH238_11160</name>
    <name evidence="6" type="ORF">CLOLEP_02583</name>
</gene>
<feature type="domain" description="RsdA/BaiN/AoA(So)-like insert" evidence="5">
    <location>
        <begin position="190"/>
        <end position="358"/>
    </location>
</feature>
<reference evidence="7 9" key="3">
    <citation type="submission" date="2017-07" db="EMBL/GenBank/DDBJ databases">
        <title>Prevalence of linear plasmids in Cutibacterium (Propionibacterium) acnes isolates obtained from prostatic tissue.</title>
        <authorList>
            <person name="Davidsson S."/>
            <person name="Carlsson J."/>
            <person name="Molling P."/>
            <person name="Andren O."/>
            <person name="Andersson S.-O."/>
            <person name="Brzuszkiewicz E."/>
            <person name="Poehlein A."/>
            <person name="Al-Zeer M."/>
            <person name="Brinkmann V."/>
            <person name="Scavenius C."/>
            <person name="Nazipi S."/>
            <person name="Soderquist B."/>
            <person name="Bruggemann H."/>
        </authorList>
    </citation>
    <scope>NUCLEOTIDE SEQUENCE [LARGE SCALE GENOMIC DNA]</scope>
    <source>
        <strain evidence="7 9">DSM 753</strain>
    </source>
</reference>
<proteinExistence type="predicted"/>
<accession>A7VVH1</accession>
<dbReference type="NCBIfam" id="TIGR00275">
    <property type="entry name" value="aminoacetone oxidase family FAD-binding enzyme"/>
    <property type="match status" value="1"/>
</dbReference>
<evidence type="ECO:0000256" key="3">
    <source>
        <dbReference type="ARBA" id="ARBA00022827"/>
    </source>
</evidence>
<dbReference type="SUPFAM" id="SSF51905">
    <property type="entry name" value="FAD/NAD(P)-binding domain"/>
    <property type="match status" value="1"/>
</dbReference>
<comment type="caution">
    <text evidence="6">The sequence shown here is derived from an EMBL/GenBank/DDBJ whole genome shotgun (WGS) entry which is preliminary data.</text>
</comment>
<dbReference type="PRINTS" id="PR00368">
    <property type="entry name" value="FADPNR"/>
</dbReference>
<dbReference type="InterPro" id="IPR004792">
    <property type="entry name" value="BaiN-like"/>
</dbReference>
<dbReference type="InterPro" id="IPR036188">
    <property type="entry name" value="FAD/NAD-bd_sf"/>
</dbReference>
<dbReference type="OrthoDB" id="9773233at2"/>
<feature type="domain" description="RsdA/BaiN/AoA(So)-like Rossmann fold-like" evidence="4">
    <location>
        <begin position="3"/>
        <end position="412"/>
    </location>
</feature>
<dbReference type="Gene3D" id="2.40.30.10">
    <property type="entry name" value="Translation factors"/>
    <property type="match status" value="1"/>
</dbReference>
<name>A7VVH1_9FIRM</name>
<sequence length="430" mass="45779">MADLVILGGGASGLMAAVSAARFIPGKNISILERGPRVGKKLLATGNGRCNLTNLELDFSRYHGAPESFVSAVFSQLPPKDTLSLFGRLGLLCREEGQGRCYPYGGQASAVLDVLRRYLEGRNVEERCQTSVEAVKRKPGGYELKTSGGVVFAKRLILASGGRAMPSSGSDGSGLKLAASLGLKASEPFPSLAPVRAASPVLKAVKGLRCRGRASLLADRKTVKQETGEIQFTDQGLSGICILNLSRLVGEFFSHRTVNRHKTEKVELSLDLVPDLDYSSLLSFLQALISRQPRLPVEQLLSGIVNKRVGLALLKQLMPSALSRPCGSLSPSELKTICRTVKDWRFSPTGTLGWQQAQSTAGGLLSSQFESATLESKGLPGLYACGELLDIDGDCGGYNLQWAWSSGFVAGKSAAVSLLSHSQPPAEENS</sequence>
<dbReference type="EMBL" id="ABCB02000019">
    <property type="protein sequence ID" value="EDO60971.1"/>
    <property type="molecule type" value="Genomic_DNA"/>
</dbReference>
<evidence type="ECO:0000313" key="7">
    <source>
        <dbReference type="EMBL" id="PEQ23933.1"/>
    </source>
</evidence>
<dbReference type="EMBL" id="NOXF01000009">
    <property type="protein sequence ID" value="PEQ23933.1"/>
    <property type="molecule type" value="Genomic_DNA"/>
</dbReference>
<evidence type="ECO:0000256" key="1">
    <source>
        <dbReference type="ARBA" id="ARBA00001974"/>
    </source>
</evidence>
<dbReference type="InterPro" id="IPR055178">
    <property type="entry name" value="RsdA/BaiN/AoA(So)-like_dom"/>
</dbReference>
<evidence type="ECO:0000313" key="6">
    <source>
        <dbReference type="EMBL" id="EDO60971.1"/>
    </source>
</evidence>
<dbReference type="AlphaFoldDB" id="A7VVH1"/>
<dbReference type="Proteomes" id="UP000220611">
    <property type="component" value="Unassembled WGS sequence"/>
</dbReference>
<dbReference type="Gene3D" id="1.10.8.260">
    <property type="entry name" value="HI0933 insert domain-like"/>
    <property type="match status" value="1"/>
</dbReference>
<dbReference type="eggNOG" id="COG2081">
    <property type="taxonomic scope" value="Bacteria"/>
</dbReference>
<evidence type="ECO:0000313" key="9">
    <source>
        <dbReference type="Proteomes" id="UP000220611"/>
    </source>
</evidence>
<evidence type="ECO:0000313" key="8">
    <source>
        <dbReference type="Proteomes" id="UP000003490"/>
    </source>
</evidence>
<dbReference type="InterPro" id="IPR057661">
    <property type="entry name" value="RsdA/BaiN/AoA(So)_Rossmann"/>
</dbReference>
<dbReference type="Proteomes" id="UP000003490">
    <property type="component" value="Unassembled WGS sequence"/>
</dbReference>
<evidence type="ECO:0000259" key="5">
    <source>
        <dbReference type="Pfam" id="PF22780"/>
    </source>
</evidence>
<protein>
    <submittedName>
        <fullName evidence="7">Aminoacetone oxidase family FAD-binding enzyme</fullName>
    </submittedName>
    <submittedName>
        <fullName evidence="6">Flavoprotein family protein</fullName>
    </submittedName>
</protein>